<evidence type="ECO:0000313" key="2">
    <source>
        <dbReference type="EMBL" id="AES78103.1"/>
    </source>
</evidence>
<dbReference type="EnsemblPlants" id="AES78103">
    <property type="protein sequence ID" value="AES78103"/>
    <property type="gene ID" value="MTR_7g024570"/>
</dbReference>
<feature type="transmembrane region" description="Helical" evidence="1">
    <location>
        <begin position="95"/>
        <end position="115"/>
    </location>
</feature>
<evidence type="ECO:0000313" key="3">
    <source>
        <dbReference type="EMBL" id="RHN44794.1"/>
    </source>
</evidence>
<reference evidence="4" key="3">
    <citation type="submission" date="2015-04" db="UniProtKB">
        <authorList>
            <consortium name="EnsemblPlants"/>
        </authorList>
    </citation>
    <scope>IDENTIFICATION</scope>
    <source>
        <strain evidence="4">cv. Jemalong A17</strain>
    </source>
</reference>
<evidence type="ECO:0000256" key="1">
    <source>
        <dbReference type="SAM" id="Phobius"/>
    </source>
</evidence>
<dbReference type="EMBL" id="CM001223">
    <property type="protein sequence ID" value="AES78103.1"/>
    <property type="molecule type" value="Genomic_DNA"/>
</dbReference>
<dbReference type="PaxDb" id="3880-AES78103"/>
<evidence type="ECO:0000313" key="5">
    <source>
        <dbReference type="Proteomes" id="UP000002051"/>
    </source>
</evidence>
<dbReference type="HOGENOM" id="CLU_2100534_0_0_1"/>
<name>G7KXT8_MEDTR</name>
<reference evidence="3" key="4">
    <citation type="journal article" date="2018" name="Nat. Plants">
        <title>Whole-genome landscape of Medicago truncatula symbiotic genes.</title>
        <authorList>
            <person name="Pecrix Y."/>
            <person name="Gamas P."/>
            <person name="Carrere S."/>
        </authorList>
    </citation>
    <scope>NUCLEOTIDE SEQUENCE</scope>
    <source>
        <tissue evidence="3">Leaves</tissue>
    </source>
</reference>
<dbReference type="EMBL" id="PSQE01000007">
    <property type="protein sequence ID" value="RHN44794.1"/>
    <property type="molecule type" value="Genomic_DNA"/>
</dbReference>
<keyword evidence="1 2" id="KW-0812">Transmembrane</keyword>
<organism evidence="2 5">
    <name type="scientific">Medicago truncatula</name>
    <name type="common">Barrel medic</name>
    <name type="synonym">Medicago tribuloides</name>
    <dbReference type="NCBI Taxonomy" id="3880"/>
    <lineage>
        <taxon>Eukaryota</taxon>
        <taxon>Viridiplantae</taxon>
        <taxon>Streptophyta</taxon>
        <taxon>Embryophyta</taxon>
        <taxon>Tracheophyta</taxon>
        <taxon>Spermatophyta</taxon>
        <taxon>Magnoliopsida</taxon>
        <taxon>eudicotyledons</taxon>
        <taxon>Gunneridae</taxon>
        <taxon>Pentapetalae</taxon>
        <taxon>rosids</taxon>
        <taxon>fabids</taxon>
        <taxon>Fabales</taxon>
        <taxon>Fabaceae</taxon>
        <taxon>Papilionoideae</taxon>
        <taxon>50 kb inversion clade</taxon>
        <taxon>NPAAA clade</taxon>
        <taxon>Hologalegina</taxon>
        <taxon>IRL clade</taxon>
        <taxon>Trifolieae</taxon>
        <taxon>Medicago</taxon>
    </lineage>
</organism>
<keyword evidence="1" id="KW-0472">Membrane</keyword>
<reference evidence="2 5" key="1">
    <citation type="journal article" date="2011" name="Nature">
        <title>The Medicago genome provides insight into the evolution of rhizobial symbioses.</title>
        <authorList>
            <person name="Young N.D."/>
            <person name="Debelle F."/>
            <person name="Oldroyd G.E."/>
            <person name="Geurts R."/>
            <person name="Cannon S.B."/>
            <person name="Udvardi M.K."/>
            <person name="Benedito V.A."/>
            <person name="Mayer K.F."/>
            <person name="Gouzy J."/>
            <person name="Schoof H."/>
            <person name="Van de Peer Y."/>
            <person name="Proost S."/>
            <person name="Cook D.R."/>
            <person name="Meyers B.C."/>
            <person name="Spannagl M."/>
            <person name="Cheung F."/>
            <person name="De Mita S."/>
            <person name="Krishnakumar V."/>
            <person name="Gundlach H."/>
            <person name="Zhou S."/>
            <person name="Mudge J."/>
            <person name="Bharti A.K."/>
            <person name="Murray J.D."/>
            <person name="Naoumkina M.A."/>
            <person name="Rosen B."/>
            <person name="Silverstein K.A."/>
            <person name="Tang H."/>
            <person name="Rombauts S."/>
            <person name="Zhao P.X."/>
            <person name="Zhou P."/>
            <person name="Barbe V."/>
            <person name="Bardou P."/>
            <person name="Bechner M."/>
            <person name="Bellec A."/>
            <person name="Berger A."/>
            <person name="Berges H."/>
            <person name="Bidwell S."/>
            <person name="Bisseling T."/>
            <person name="Choisne N."/>
            <person name="Couloux A."/>
            <person name="Denny R."/>
            <person name="Deshpande S."/>
            <person name="Dai X."/>
            <person name="Doyle J.J."/>
            <person name="Dudez A.M."/>
            <person name="Farmer A.D."/>
            <person name="Fouteau S."/>
            <person name="Franken C."/>
            <person name="Gibelin C."/>
            <person name="Gish J."/>
            <person name="Goldstein S."/>
            <person name="Gonzalez A.J."/>
            <person name="Green P.J."/>
            <person name="Hallab A."/>
            <person name="Hartog M."/>
            <person name="Hua A."/>
            <person name="Humphray S.J."/>
            <person name="Jeong D.H."/>
            <person name="Jing Y."/>
            <person name="Jocker A."/>
            <person name="Kenton S.M."/>
            <person name="Kim D.J."/>
            <person name="Klee K."/>
            <person name="Lai H."/>
            <person name="Lang C."/>
            <person name="Lin S."/>
            <person name="Macmil S.L."/>
            <person name="Magdelenat G."/>
            <person name="Matthews L."/>
            <person name="McCorrison J."/>
            <person name="Monaghan E.L."/>
            <person name="Mun J.H."/>
            <person name="Najar F.Z."/>
            <person name="Nicholson C."/>
            <person name="Noirot C."/>
            <person name="O'Bleness M."/>
            <person name="Paule C.R."/>
            <person name="Poulain J."/>
            <person name="Prion F."/>
            <person name="Qin B."/>
            <person name="Qu C."/>
            <person name="Retzel E.F."/>
            <person name="Riddle C."/>
            <person name="Sallet E."/>
            <person name="Samain S."/>
            <person name="Samson N."/>
            <person name="Sanders I."/>
            <person name="Saurat O."/>
            <person name="Scarpelli C."/>
            <person name="Schiex T."/>
            <person name="Segurens B."/>
            <person name="Severin A.J."/>
            <person name="Sherrier D.J."/>
            <person name="Shi R."/>
            <person name="Sims S."/>
            <person name="Singer S.R."/>
            <person name="Sinharoy S."/>
            <person name="Sterck L."/>
            <person name="Viollet A."/>
            <person name="Wang B.B."/>
            <person name="Wang K."/>
            <person name="Wang M."/>
            <person name="Wang X."/>
            <person name="Warfsmann J."/>
            <person name="Weissenbach J."/>
            <person name="White D.D."/>
            <person name="White J.D."/>
            <person name="Wiley G.B."/>
            <person name="Wincker P."/>
            <person name="Xing Y."/>
            <person name="Yang L."/>
            <person name="Yao Z."/>
            <person name="Ying F."/>
            <person name="Zhai J."/>
            <person name="Zhou L."/>
            <person name="Zuber A."/>
            <person name="Denarie J."/>
            <person name="Dixon R.A."/>
            <person name="May G.D."/>
            <person name="Schwartz D.C."/>
            <person name="Rogers J."/>
            <person name="Quetier F."/>
            <person name="Town C.D."/>
            <person name="Roe B.A."/>
        </authorList>
    </citation>
    <scope>NUCLEOTIDE SEQUENCE [LARGE SCALE GENOMIC DNA]</scope>
    <source>
        <strain evidence="2">A17</strain>
        <strain evidence="4 5">cv. Jemalong A17</strain>
    </source>
</reference>
<keyword evidence="5" id="KW-1185">Reference proteome</keyword>
<dbReference type="Proteomes" id="UP000002051">
    <property type="component" value="Unassembled WGS sequence"/>
</dbReference>
<dbReference type="AlphaFoldDB" id="G7KXT8"/>
<dbReference type="Proteomes" id="UP000265566">
    <property type="component" value="Chromosome 7"/>
</dbReference>
<protein>
    <submittedName>
        <fullName evidence="2">Transmembrane protein, putative</fullName>
    </submittedName>
</protein>
<proteinExistence type="predicted"/>
<accession>G7KXT8</accession>
<dbReference type="Gramene" id="rna38956">
    <property type="protein sequence ID" value="RHN44794.1"/>
    <property type="gene ID" value="gene38956"/>
</dbReference>
<evidence type="ECO:0000313" key="4">
    <source>
        <dbReference type="EnsemblPlants" id="AES78103"/>
    </source>
</evidence>
<sequence>MRMFALDAIQLRSITNIGIVMRLKIFGIKSLTRNIGVKLFGLVLYAWLDWNLTCKAHGETPKWVAHGSYILSSRGSSVCRGFVRDRKGFFIKGKIISPFNALVAGLLAILSSFQFC</sequence>
<reference evidence="2 5" key="2">
    <citation type="journal article" date="2014" name="BMC Genomics">
        <title>An improved genome release (version Mt4.0) for the model legume Medicago truncatula.</title>
        <authorList>
            <person name="Tang H."/>
            <person name="Krishnakumar V."/>
            <person name="Bidwell S."/>
            <person name="Rosen B."/>
            <person name="Chan A."/>
            <person name="Zhou S."/>
            <person name="Gentzbittel L."/>
            <person name="Childs K.L."/>
            <person name="Yandell M."/>
            <person name="Gundlach H."/>
            <person name="Mayer K.F."/>
            <person name="Schwartz D.C."/>
            <person name="Town C.D."/>
        </authorList>
    </citation>
    <scope>GENOME REANNOTATION</scope>
    <source>
        <strain evidence="4 5">cv. Jemalong A17</strain>
    </source>
</reference>
<gene>
    <name evidence="2" type="ordered locus">MTR_7g024570</name>
    <name evidence="3" type="ORF">MtrunA17_Chr7g0223281</name>
</gene>
<keyword evidence="1" id="KW-1133">Transmembrane helix</keyword>